<reference evidence="1" key="1">
    <citation type="submission" date="2018-02" db="EMBL/GenBank/DDBJ databases">
        <title>The genomes of Aspergillus section Nigri reveals drivers in fungal speciation.</title>
        <authorList>
            <consortium name="DOE Joint Genome Institute"/>
            <person name="Vesth T.C."/>
            <person name="Nybo J."/>
            <person name="Theobald S."/>
            <person name="Brandl J."/>
            <person name="Frisvad J.C."/>
            <person name="Nielsen K.F."/>
            <person name="Lyhne E.K."/>
            <person name="Kogle M.E."/>
            <person name="Kuo A."/>
            <person name="Riley R."/>
            <person name="Clum A."/>
            <person name="Nolan M."/>
            <person name="Lipzen A."/>
            <person name="Salamov A."/>
            <person name="Henrissat B."/>
            <person name="Wiebenga A."/>
            <person name="De vries R.P."/>
            <person name="Grigoriev I.V."/>
            <person name="Mortensen U.H."/>
            <person name="Andersen M.R."/>
            <person name="Baker S.E."/>
        </authorList>
    </citation>
    <scope>NUCLEOTIDE SEQUENCE</scope>
    <source>
        <strain evidence="1">CBS 621.78</strain>
    </source>
</reference>
<keyword evidence="2" id="KW-1185">Reference proteome</keyword>
<evidence type="ECO:0000313" key="2">
    <source>
        <dbReference type="Proteomes" id="UP000249057"/>
    </source>
</evidence>
<name>A0ACD1GP81_9EURO</name>
<organism evidence="1 2">
    <name type="scientific">Aspergillus brunneoviolaceus CBS 621.78</name>
    <dbReference type="NCBI Taxonomy" id="1450534"/>
    <lineage>
        <taxon>Eukaryota</taxon>
        <taxon>Fungi</taxon>
        <taxon>Dikarya</taxon>
        <taxon>Ascomycota</taxon>
        <taxon>Pezizomycotina</taxon>
        <taxon>Eurotiomycetes</taxon>
        <taxon>Eurotiomycetidae</taxon>
        <taxon>Eurotiales</taxon>
        <taxon>Aspergillaceae</taxon>
        <taxon>Aspergillus</taxon>
        <taxon>Aspergillus subgen. Circumdati</taxon>
    </lineage>
</organism>
<dbReference type="EMBL" id="KZ825311">
    <property type="protein sequence ID" value="RAH51084.1"/>
    <property type="molecule type" value="Genomic_DNA"/>
</dbReference>
<accession>A0ACD1GP81</accession>
<dbReference type="Proteomes" id="UP000249057">
    <property type="component" value="Unassembled WGS sequence"/>
</dbReference>
<evidence type="ECO:0000313" key="1">
    <source>
        <dbReference type="EMBL" id="RAH51084.1"/>
    </source>
</evidence>
<proteinExistence type="predicted"/>
<protein>
    <submittedName>
        <fullName evidence="1">Uncharacterized protein</fullName>
    </submittedName>
</protein>
<gene>
    <name evidence="1" type="ORF">BO95DRAFT_478116</name>
</gene>
<sequence length="368" mass="40085">MSGEGPGLLHLLDAETLGGGLVAIYGTHLAANPLEECLLGPSPQKKPVIPGHQAKHSRIVRDGTTARDKGAIGNQTQSLDRSRSQRILWLLEELRLTYEIQPYKRDATQRAPAALKHLHPLGKSPVLSIAPPPASAHQQPQAPLILAESAAIIEYLVDHFLPPPAPGADPHPPPKLTLPPRWTAGRENQPGGETAAWLRYRYLMHYAEGSLMPLVVVRVLMDGKDGESRSADNLVAGMGWDGCVVVQTAPAPFFVKPVLGLVPAIVNREYTRPNLETHFGFLEAQLERIAGVGAAAAAPPPAYLTGTRFTPADILMSYPLVIAEEIKAIDPDRFPRLRGYVKGLRGMEGYRRAVQVLEEVEGQEYRPF</sequence>